<gene>
    <name evidence="2" type="ORF">OLEA9_A111456</name>
</gene>
<evidence type="ECO:0000256" key="1">
    <source>
        <dbReference type="SAM" id="SignalP"/>
    </source>
</evidence>
<dbReference type="AlphaFoldDB" id="A0A8S0T083"/>
<protein>
    <submittedName>
        <fullName evidence="2">Uncharacterized protein</fullName>
    </submittedName>
</protein>
<dbReference type="InterPro" id="IPR007493">
    <property type="entry name" value="DUF538"/>
</dbReference>
<dbReference type="OrthoDB" id="1873537at2759"/>
<evidence type="ECO:0000313" key="2">
    <source>
        <dbReference type="EMBL" id="CAA2997375.1"/>
    </source>
</evidence>
<dbReference type="Gene3D" id="2.30.240.10">
    <property type="entry name" value="At5g01610-like"/>
    <property type="match status" value="1"/>
</dbReference>
<feature type="chain" id="PRO_5035759340" evidence="1">
    <location>
        <begin position="34"/>
        <end position="181"/>
    </location>
</feature>
<keyword evidence="1" id="KW-0732">Signal</keyword>
<keyword evidence="3" id="KW-1185">Reference proteome</keyword>
<evidence type="ECO:0000313" key="3">
    <source>
        <dbReference type="Proteomes" id="UP000594638"/>
    </source>
</evidence>
<reference evidence="2 3" key="1">
    <citation type="submission" date="2019-12" db="EMBL/GenBank/DDBJ databases">
        <authorList>
            <person name="Alioto T."/>
            <person name="Alioto T."/>
            <person name="Gomez Garrido J."/>
        </authorList>
    </citation>
    <scope>NUCLEOTIDE SEQUENCE [LARGE SCALE GENOMIC DNA]</scope>
</reference>
<feature type="signal peptide" evidence="1">
    <location>
        <begin position="1"/>
        <end position="33"/>
    </location>
</feature>
<dbReference type="InterPro" id="IPR036758">
    <property type="entry name" value="At5g01610-like"/>
</dbReference>
<dbReference type="Pfam" id="PF04398">
    <property type="entry name" value="DUF538"/>
    <property type="match status" value="1"/>
</dbReference>
<dbReference type="SUPFAM" id="SSF141562">
    <property type="entry name" value="At5g01610-like"/>
    <property type="match status" value="1"/>
</dbReference>
<accession>A0A8S0T083</accession>
<dbReference type="PANTHER" id="PTHR31676">
    <property type="entry name" value="T31J12.3 PROTEIN-RELATED"/>
    <property type="match status" value="1"/>
</dbReference>
<proteinExistence type="predicted"/>
<comment type="caution">
    <text evidence="2">The sequence shown here is derived from an EMBL/GenBank/DDBJ whole genome shotgun (WGS) entry which is preliminary data.</text>
</comment>
<dbReference type="EMBL" id="CACTIH010005553">
    <property type="protein sequence ID" value="CAA2997375.1"/>
    <property type="molecule type" value="Genomic_DNA"/>
</dbReference>
<dbReference type="Proteomes" id="UP000594638">
    <property type="component" value="Unassembled WGS sequence"/>
</dbReference>
<organism evidence="2 3">
    <name type="scientific">Olea europaea subsp. europaea</name>
    <dbReference type="NCBI Taxonomy" id="158383"/>
    <lineage>
        <taxon>Eukaryota</taxon>
        <taxon>Viridiplantae</taxon>
        <taxon>Streptophyta</taxon>
        <taxon>Embryophyta</taxon>
        <taxon>Tracheophyta</taxon>
        <taxon>Spermatophyta</taxon>
        <taxon>Magnoliopsida</taxon>
        <taxon>eudicotyledons</taxon>
        <taxon>Gunneridae</taxon>
        <taxon>Pentapetalae</taxon>
        <taxon>asterids</taxon>
        <taxon>lamiids</taxon>
        <taxon>Lamiales</taxon>
        <taxon>Oleaceae</taxon>
        <taxon>Oleeae</taxon>
        <taxon>Olea</taxon>
    </lineage>
</organism>
<dbReference type="Gramene" id="OE9A111456T1">
    <property type="protein sequence ID" value="OE9A111456C1"/>
    <property type="gene ID" value="OE9A111456"/>
</dbReference>
<sequence>MFSSPKSPQTPMDSLATLGILFVSLSLFTTSPAATSDSSPTVYELLAEYDFPPGLLPKGVTGYELNSTTGKFTVYLNKTCSFTIDGYNLKYKSEISGTISTDKIKDLKGIQVKVLFFWLNIVEVTKDGDEIEFSVGIASADFSVDNFYESPECGCGFDCDNGIGGKASKFRLNFRPFVSDS</sequence>
<dbReference type="PANTHER" id="PTHR31676:SF173">
    <property type="entry name" value="DUF538 DOMAIN-CONTAINING PROTEIN"/>
    <property type="match status" value="1"/>
</dbReference>
<name>A0A8S0T083_OLEEU</name>